<comment type="caution">
    <text evidence="1">The sequence shown here is derived from an EMBL/GenBank/DDBJ whole genome shotgun (WGS) entry which is preliminary data.</text>
</comment>
<proteinExistence type="predicted"/>
<dbReference type="Proteomes" id="UP000036503">
    <property type="component" value="Unassembled WGS sequence"/>
</dbReference>
<sequence length="141" mass="16296">MIPFNARIEGNNDIKNYADYLLKNAGEYVLTWIIEGAQKIIQKNFQLTTPACVREAIGSYRENNDWLGHFLDECCELGKAYQEKSGDFYTAYRNFCNVTGDYVRNSADFYTAIEQAGIVRFRNRQGRFVRGIRLTEKAILN</sequence>
<dbReference type="RefSeq" id="WP_048514386.1">
    <property type="nucleotide sequence ID" value="NZ_FUXD01000025.1"/>
</dbReference>
<evidence type="ECO:0000313" key="1">
    <source>
        <dbReference type="EMBL" id="KMO86377.1"/>
    </source>
</evidence>
<dbReference type="STRING" id="39029.BSR42_08735"/>
<keyword evidence="2" id="KW-1185">Reference proteome</keyword>
<protein>
    <recommendedName>
        <fullName evidence="3">DNA primase/nucleoside triphosphatase C-terminal domain-containing protein</fullName>
    </recommendedName>
</protein>
<dbReference type="OrthoDB" id="9763644at2"/>
<dbReference type="EMBL" id="LEKT01000024">
    <property type="protein sequence ID" value="KMO86377.1"/>
    <property type="molecule type" value="Genomic_DNA"/>
</dbReference>
<accession>A0A0J6WWZ7</accession>
<dbReference type="GeneID" id="92717248"/>
<dbReference type="PATRIC" id="fig|1122219.3.peg.1375"/>
<organism evidence="1 2">
    <name type="scientific">Megasphaera cerevisiae DSM 20462</name>
    <dbReference type="NCBI Taxonomy" id="1122219"/>
    <lineage>
        <taxon>Bacteria</taxon>
        <taxon>Bacillati</taxon>
        <taxon>Bacillota</taxon>
        <taxon>Negativicutes</taxon>
        <taxon>Veillonellales</taxon>
        <taxon>Veillonellaceae</taxon>
        <taxon>Megasphaera</taxon>
    </lineage>
</organism>
<dbReference type="InParanoid" id="A0A0J6WWZ7"/>
<gene>
    <name evidence="1" type="ORF">AB840_08380</name>
</gene>
<reference evidence="1 2" key="1">
    <citation type="submission" date="2015-06" db="EMBL/GenBank/DDBJ databases">
        <title>Draft genome sequence of beer spoilage bacterium Megasphaera cerevisiae type strain 20462.</title>
        <authorList>
            <person name="Kutumbaka K."/>
            <person name="Pasmowitz J."/>
            <person name="Mategko J."/>
            <person name="Reyes D."/>
            <person name="Friedrich A."/>
            <person name="Han S."/>
            <person name="Martens-Habbena W."/>
            <person name="Neal-McKinney J."/>
            <person name="Janagama H.K."/>
            <person name="Nadala C."/>
            <person name="Samadpour M."/>
        </authorList>
    </citation>
    <scope>NUCLEOTIDE SEQUENCE [LARGE SCALE GENOMIC DNA]</scope>
    <source>
        <strain evidence="1 2">DSM 20462</strain>
    </source>
</reference>
<evidence type="ECO:0008006" key="3">
    <source>
        <dbReference type="Google" id="ProtNLM"/>
    </source>
</evidence>
<dbReference type="AlphaFoldDB" id="A0A0J6WWZ7"/>
<name>A0A0J6WWZ7_9FIRM</name>
<evidence type="ECO:0000313" key="2">
    <source>
        <dbReference type="Proteomes" id="UP000036503"/>
    </source>
</evidence>